<evidence type="ECO:0000259" key="1">
    <source>
        <dbReference type="SMART" id="SM00382"/>
    </source>
</evidence>
<dbReference type="PANTHER" id="PTHR30050">
    <property type="entry name" value="CHROMOSOMAL REPLICATION INITIATOR PROTEIN DNAA"/>
    <property type="match status" value="1"/>
</dbReference>
<dbReference type="InterPro" id="IPR002611">
    <property type="entry name" value="IstB_ATP-bd"/>
</dbReference>
<feature type="domain" description="AAA+ ATPase" evidence="1">
    <location>
        <begin position="159"/>
        <end position="288"/>
    </location>
</feature>
<dbReference type="Gene3D" id="3.40.50.300">
    <property type="entry name" value="P-loop containing nucleotide triphosphate hydrolases"/>
    <property type="match status" value="1"/>
</dbReference>
<dbReference type="GO" id="GO:0004386">
    <property type="term" value="F:helicase activity"/>
    <property type="evidence" value="ECO:0007669"/>
    <property type="project" value="UniProtKB-KW"/>
</dbReference>
<dbReference type="CDD" id="cd00009">
    <property type="entry name" value="AAA"/>
    <property type="match status" value="1"/>
</dbReference>
<dbReference type="RefSeq" id="WP_035342512.1">
    <property type="nucleotide sequence ID" value="NZ_BAUU01000009.1"/>
</dbReference>
<keyword evidence="2" id="KW-0067">ATP-binding</keyword>
<proteinExistence type="predicted"/>
<keyword evidence="2" id="KW-0378">Hydrolase</keyword>
<dbReference type="NCBIfam" id="NF006505">
    <property type="entry name" value="PRK08939.1"/>
    <property type="match status" value="1"/>
</dbReference>
<reference evidence="2" key="1">
    <citation type="journal article" date="2014" name="Genome Announc.">
        <title>Draft Genome Sequences of Three Alkaliphilic Bacillus Strains, Bacillus wakoensis JCM 9140T, Bacillus akibai JCM 9157T, and Bacillus hemicellulosilyticus JCM 9152T.</title>
        <authorList>
            <person name="Yuki M."/>
            <person name="Oshima K."/>
            <person name="Suda W."/>
            <person name="Oshida Y."/>
            <person name="Kitamura K."/>
            <person name="Iida T."/>
            <person name="Hattori M."/>
            <person name="Ohkuma M."/>
        </authorList>
    </citation>
    <scope>NUCLEOTIDE SEQUENCE [LARGE SCALE GENOMIC DNA]</scope>
    <source>
        <strain evidence="2">JCM 9152</strain>
    </source>
</reference>
<dbReference type="AlphaFoldDB" id="W4QFL2"/>
<dbReference type="InterPro" id="IPR009928">
    <property type="entry name" value="DnaI_N"/>
</dbReference>
<dbReference type="GO" id="GO:0006260">
    <property type="term" value="P:DNA replication"/>
    <property type="evidence" value="ECO:0007669"/>
    <property type="project" value="TreeGrafter"/>
</dbReference>
<comment type="caution">
    <text evidence="2">The sequence shown here is derived from an EMBL/GenBank/DDBJ whole genome shotgun (WGS) entry which is preliminary data.</text>
</comment>
<dbReference type="OrthoDB" id="61127at2"/>
<sequence length="311" mass="35883">MESIQKSLKQWTENKQLQDRLKEARNTLVKDSIVRQALEAQEATITEDMIERALVNLYEYKKERTHCGECPGLSACPNMMKGYQPKLTVVRQSIELSYHPCEKKMAAEQDRKQREMIKSFYVPKEILSATFDTLEHEPSREEASRLALSFSLEANPGEDGHGLYFYGKFGVGKTYLMGAVANELKDRGVPSFLVYTPDFFREMKQSIGDGTFQEKIDIVKRAPVLILDDIGAETISAWVRDDVLGVILQYRMLEKLPTLFTSNYDYEELERHLSYSDKGGIEELKAKRIMERVKHFTSFVKVEGTNRRKRL</sequence>
<dbReference type="Proteomes" id="UP000018895">
    <property type="component" value="Unassembled WGS sequence"/>
</dbReference>
<protein>
    <submittedName>
        <fullName evidence="2">Helicase loader DnaI</fullName>
    </submittedName>
</protein>
<dbReference type="GO" id="GO:0005524">
    <property type="term" value="F:ATP binding"/>
    <property type="evidence" value="ECO:0007669"/>
    <property type="project" value="InterPro"/>
</dbReference>
<keyword evidence="2" id="KW-0347">Helicase</keyword>
<evidence type="ECO:0000313" key="2">
    <source>
        <dbReference type="EMBL" id="GAE30134.1"/>
    </source>
</evidence>
<organism evidence="2 3">
    <name type="scientific">Halalkalibacter hemicellulosilyticusJCM 9152</name>
    <dbReference type="NCBI Taxonomy" id="1236971"/>
    <lineage>
        <taxon>Bacteria</taxon>
        <taxon>Bacillati</taxon>
        <taxon>Bacillota</taxon>
        <taxon>Bacilli</taxon>
        <taxon>Bacillales</taxon>
        <taxon>Bacillaceae</taxon>
        <taxon>Halalkalibacter</taxon>
    </lineage>
</organism>
<keyword evidence="2" id="KW-0547">Nucleotide-binding</keyword>
<dbReference type="SUPFAM" id="SSF52540">
    <property type="entry name" value="P-loop containing nucleoside triphosphate hydrolases"/>
    <property type="match status" value="1"/>
</dbReference>
<dbReference type="SMART" id="SM00382">
    <property type="entry name" value="AAA"/>
    <property type="match status" value="1"/>
</dbReference>
<dbReference type="InterPro" id="IPR003593">
    <property type="entry name" value="AAA+_ATPase"/>
</dbReference>
<name>W4QFL2_9BACI</name>
<keyword evidence="3" id="KW-1185">Reference proteome</keyword>
<dbReference type="PANTHER" id="PTHR30050:SF8">
    <property type="entry name" value="PRIMOSOMAL PROTEIN DNAI"/>
    <property type="match status" value="1"/>
</dbReference>
<dbReference type="STRING" id="1236971.JCM9152_1531"/>
<evidence type="ECO:0000313" key="3">
    <source>
        <dbReference type="Proteomes" id="UP000018895"/>
    </source>
</evidence>
<accession>W4QFL2</accession>
<dbReference type="EMBL" id="BAUU01000009">
    <property type="protein sequence ID" value="GAE30134.1"/>
    <property type="molecule type" value="Genomic_DNA"/>
</dbReference>
<dbReference type="InterPro" id="IPR027417">
    <property type="entry name" value="P-loop_NTPase"/>
</dbReference>
<dbReference type="Pfam" id="PF01695">
    <property type="entry name" value="IstB_IS21"/>
    <property type="match status" value="1"/>
</dbReference>
<gene>
    <name evidence="2" type="ORF">JCM9152_1531</name>
</gene>
<dbReference type="Pfam" id="PF07319">
    <property type="entry name" value="DnaI_N"/>
    <property type="match status" value="1"/>
</dbReference>